<gene>
    <name evidence="3" type="ORF">COA07_07960</name>
</gene>
<dbReference type="GO" id="GO:0008233">
    <property type="term" value="F:peptidase activity"/>
    <property type="evidence" value="ECO:0007669"/>
    <property type="project" value="InterPro"/>
</dbReference>
<dbReference type="Proteomes" id="UP000218323">
    <property type="component" value="Unassembled WGS sequence"/>
</dbReference>
<proteinExistence type="predicted"/>
<reference evidence="3 4" key="1">
    <citation type="submission" date="2017-09" db="EMBL/GenBank/DDBJ databases">
        <title>Sphingomonas adhaesiva DSM 7418, whole genome shotgun sequence.</title>
        <authorList>
            <person name="Feng G."/>
            <person name="Zhu H."/>
        </authorList>
    </citation>
    <scope>NUCLEOTIDE SEQUENCE [LARGE SCALE GENOMIC DNA]</scope>
    <source>
        <strain evidence="3 4">DSM 7418</strain>
    </source>
</reference>
<dbReference type="GO" id="GO:0006508">
    <property type="term" value="P:proteolysis"/>
    <property type="evidence" value="ECO:0007669"/>
    <property type="project" value="InterPro"/>
</dbReference>
<keyword evidence="2" id="KW-0732">Signal</keyword>
<evidence type="ECO:0000256" key="1">
    <source>
        <dbReference type="SAM" id="MobiDB-lite"/>
    </source>
</evidence>
<comment type="caution">
    <text evidence="3">The sequence shown here is derived from an EMBL/GenBank/DDBJ whole genome shotgun (WGS) entry which is preliminary data.</text>
</comment>
<dbReference type="Gene3D" id="3.40.50.1460">
    <property type="match status" value="1"/>
</dbReference>
<feature type="signal peptide" evidence="2">
    <location>
        <begin position="1"/>
        <end position="23"/>
    </location>
</feature>
<dbReference type="InterPro" id="IPR001096">
    <property type="entry name" value="Peptidase_C13"/>
</dbReference>
<sequence>MRAVLLLMAVAGVGARASSPSTATTADDSPPPRHTLPPPTLDGDDATMRQQADTGIVVERDRSARWRLAEHRRLDAALGRLAPERSGTVDAYVVVAALDSDPVFAREARATAAVLARRYGADGRTIVLAGPDGRGGAALPMGSPAAVDLALARVAEVMNPAEDVLILYTTSHGAGFGLYYNDGDQGYGAIGPAHLWRQLSELGIRNRLILLSACYSGVFVPMLSSDTTAIVTAASAERSSFGCEADNDWTFFGDALVNHALRQPVPLATAVAQAQREIAGWERQAKLTPSDPQVSIGAGAQRWLAALERALPPADASVGRPATAVLEEVARNKRARR</sequence>
<dbReference type="Pfam" id="PF01650">
    <property type="entry name" value="Peptidase_C13"/>
    <property type="match status" value="1"/>
</dbReference>
<organism evidence="3 4">
    <name type="scientific">Sphingomonas adhaesiva</name>
    <dbReference type="NCBI Taxonomy" id="28212"/>
    <lineage>
        <taxon>Bacteria</taxon>
        <taxon>Pseudomonadati</taxon>
        <taxon>Pseudomonadota</taxon>
        <taxon>Alphaproteobacteria</taxon>
        <taxon>Sphingomonadales</taxon>
        <taxon>Sphingomonadaceae</taxon>
        <taxon>Sphingomonas</taxon>
    </lineage>
</organism>
<evidence type="ECO:0000313" key="4">
    <source>
        <dbReference type="Proteomes" id="UP000218323"/>
    </source>
</evidence>
<keyword evidence="4" id="KW-1185">Reference proteome</keyword>
<accession>A0A2A4I8F8</accession>
<feature type="chain" id="PRO_5013331466" evidence="2">
    <location>
        <begin position="24"/>
        <end position="337"/>
    </location>
</feature>
<feature type="compositionally biased region" description="Low complexity" evidence="1">
    <location>
        <begin position="17"/>
        <end position="28"/>
    </location>
</feature>
<evidence type="ECO:0000313" key="3">
    <source>
        <dbReference type="EMBL" id="PCG14775.1"/>
    </source>
</evidence>
<dbReference type="AlphaFoldDB" id="A0A2A4I8F8"/>
<protein>
    <submittedName>
        <fullName evidence="3">Peptidase C13</fullName>
    </submittedName>
</protein>
<dbReference type="EMBL" id="NWVC01000003">
    <property type="protein sequence ID" value="PCG14775.1"/>
    <property type="molecule type" value="Genomic_DNA"/>
</dbReference>
<name>A0A2A4I8F8_9SPHN</name>
<feature type="region of interest" description="Disordered" evidence="1">
    <location>
        <begin position="17"/>
        <end position="46"/>
    </location>
</feature>
<evidence type="ECO:0000256" key="2">
    <source>
        <dbReference type="SAM" id="SignalP"/>
    </source>
</evidence>